<organism evidence="1 2">
    <name type="scientific">Orchesella dallaii</name>
    <dbReference type="NCBI Taxonomy" id="48710"/>
    <lineage>
        <taxon>Eukaryota</taxon>
        <taxon>Metazoa</taxon>
        <taxon>Ecdysozoa</taxon>
        <taxon>Arthropoda</taxon>
        <taxon>Hexapoda</taxon>
        <taxon>Collembola</taxon>
        <taxon>Entomobryomorpha</taxon>
        <taxon>Entomobryoidea</taxon>
        <taxon>Orchesellidae</taxon>
        <taxon>Orchesellinae</taxon>
        <taxon>Orchesella</taxon>
    </lineage>
</organism>
<keyword evidence="2" id="KW-1185">Reference proteome</keyword>
<dbReference type="EMBL" id="CAXLJM020000065">
    <property type="protein sequence ID" value="CAL8121524.1"/>
    <property type="molecule type" value="Genomic_DNA"/>
</dbReference>
<reference evidence="1 2" key="1">
    <citation type="submission" date="2024-08" db="EMBL/GenBank/DDBJ databases">
        <authorList>
            <person name="Cucini C."/>
            <person name="Frati F."/>
        </authorList>
    </citation>
    <scope>NUCLEOTIDE SEQUENCE [LARGE SCALE GENOMIC DNA]</scope>
</reference>
<name>A0ABP1R7F1_9HEXA</name>
<evidence type="ECO:0000313" key="1">
    <source>
        <dbReference type="EMBL" id="CAL8121524.1"/>
    </source>
</evidence>
<gene>
    <name evidence="1" type="ORF">ODALV1_LOCUS19427</name>
</gene>
<evidence type="ECO:0000313" key="2">
    <source>
        <dbReference type="Proteomes" id="UP001642540"/>
    </source>
</evidence>
<dbReference type="Proteomes" id="UP001642540">
    <property type="component" value="Unassembled WGS sequence"/>
</dbReference>
<protein>
    <submittedName>
        <fullName evidence="1">Uncharacterized protein</fullName>
    </submittedName>
</protein>
<sequence>MNEIRIENYPGGGGDGSHSSGFDINLKFWQFVKQYLSSPLIPSSEGGGGDGDDDGGINQLIMDMSMSTSRWATIGGEGGANNEKKQSFCQDCEDLVSSVCAVHKQLVTAQLHLDWKLGEVGRLLKVSKEKVSSKLGKMLMKSLAEQMGLNKKHKVNRVDKVRSWLMEKCMKKILQNIIN</sequence>
<accession>A0ABP1R7F1</accession>
<proteinExistence type="predicted"/>
<comment type="caution">
    <text evidence="1">The sequence shown here is derived from an EMBL/GenBank/DDBJ whole genome shotgun (WGS) entry which is preliminary data.</text>
</comment>